<dbReference type="EMBL" id="JARQWQ010000114">
    <property type="protein sequence ID" value="KAK2550148.1"/>
    <property type="molecule type" value="Genomic_DNA"/>
</dbReference>
<name>A0AAD9PW45_ACRCE</name>
<feature type="transmembrane region" description="Helical" evidence="1">
    <location>
        <begin position="126"/>
        <end position="147"/>
    </location>
</feature>
<organism evidence="2 3">
    <name type="scientific">Acropora cervicornis</name>
    <name type="common">Staghorn coral</name>
    <dbReference type="NCBI Taxonomy" id="6130"/>
    <lineage>
        <taxon>Eukaryota</taxon>
        <taxon>Metazoa</taxon>
        <taxon>Cnidaria</taxon>
        <taxon>Anthozoa</taxon>
        <taxon>Hexacorallia</taxon>
        <taxon>Scleractinia</taxon>
        <taxon>Astrocoeniina</taxon>
        <taxon>Acroporidae</taxon>
        <taxon>Acropora</taxon>
    </lineage>
</organism>
<proteinExistence type="predicted"/>
<evidence type="ECO:0000313" key="3">
    <source>
        <dbReference type="Proteomes" id="UP001249851"/>
    </source>
</evidence>
<feature type="transmembrane region" description="Helical" evidence="1">
    <location>
        <begin position="183"/>
        <end position="207"/>
    </location>
</feature>
<dbReference type="AlphaFoldDB" id="A0AAD9PW45"/>
<comment type="caution">
    <text evidence="2">The sequence shown here is derived from an EMBL/GenBank/DDBJ whole genome shotgun (WGS) entry which is preliminary data.</text>
</comment>
<gene>
    <name evidence="2" type="ORF">P5673_029177</name>
</gene>
<keyword evidence="1" id="KW-1133">Transmembrane helix</keyword>
<protein>
    <submittedName>
        <fullName evidence="2">Uncharacterized protein</fullName>
    </submittedName>
</protein>
<dbReference type="Proteomes" id="UP001249851">
    <property type="component" value="Unassembled WGS sequence"/>
</dbReference>
<accession>A0AAD9PW45</accession>
<feature type="transmembrane region" description="Helical" evidence="1">
    <location>
        <begin position="154"/>
        <end position="177"/>
    </location>
</feature>
<keyword evidence="3" id="KW-1185">Reference proteome</keyword>
<evidence type="ECO:0000256" key="1">
    <source>
        <dbReference type="SAM" id="Phobius"/>
    </source>
</evidence>
<evidence type="ECO:0000313" key="2">
    <source>
        <dbReference type="EMBL" id="KAK2550148.1"/>
    </source>
</evidence>
<keyword evidence="1" id="KW-0812">Transmembrane</keyword>
<keyword evidence="1" id="KW-0472">Membrane</keyword>
<sequence length="238" mass="26095">MWNGLENVLKDEIAGVYDIYEMFSKESAFSRARDENLSSSIPAGHVVINMLKTTGAFSISKSDDEPRSIRSVPLVFRQLKLHASIAQIGGGYNTYSSFSSAIGLSRASDEVLSPPSAKNLPVLTSLLYTNGAFSIIEVLTCFALVAACGSKNRFFVLPYVVLHVILLGYTLGVAIYFMAVWNLIDLIVTLTISWLLSIYFLIVVYSFHESLREDPSGVNAGFFPDNPMEVAPNANYAV</sequence>
<reference evidence="2" key="1">
    <citation type="journal article" date="2023" name="G3 (Bethesda)">
        <title>Whole genome assembly and annotation of the endangered Caribbean coral Acropora cervicornis.</title>
        <authorList>
            <person name="Selwyn J.D."/>
            <person name="Vollmer S.V."/>
        </authorList>
    </citation>
    <scope>NUCLEOTIDE SEQUENCE</scope>
    <source>
        <strain evidence="2">K2</strain>
    </source>
</reference>
<reference evidence="2" key="2">
    <citation type="journal article" date="2023" name="Science">
        <title>Genomic signatures of disease resistance in endangered staghorn corals.</title>
        <authorList>
            <person name="Vollmer S.V."/>
            <person name="Selwyn J.D."/>
            <person name="Despard B.A."/>
            <person name="Roesel C.L."/>
        </authorList>
    </citation>
    <scope>NUCLEOTIDE SEQUENCE</scope>
    <source>
        <strain evidence="2">K2</strain>
    </source>
</reference>